<evidence type="ECO:0000313" key="1">
    <source>
        <dbReference type="EMBL" id="WTQ78795.1"/>
    </source>
</evidence>
<dbReference type="EMBL" id="CP108164">
    <property type="protein sequence ID" value="WTQ78795.1"/>
    <property type="molecule type" value="Genomic_DNA"/>
</dbReference>
<reference evidence="1 3" key="1">
    <citation type="submission" date="2022-10" db="EMBL/GenBank/DDBJ databases">
        <title>The complete genomes of actinobacterial strains from the NBC collection.</title>
        <authorList>
            <person name="Joergensen T.S."/>
            <person name="Alvarez Arevalo M."/>
            <person name="Sterndorff E.B."/>
            <person name="Faurdal D."/>
            <person name="Vuksanovic O."/>
            <person name="Mourched A.-S."/>
            <person name="Charusanti P."/>
            <person name="Shaw S."/>
            <person name="Blin K."/>
            <person name="Weber T."/>
        </authorList>
    </citation>
    <scope>NUCLEOTIDE SEQUENCE [LARGE SCALE GENOMIC DNA]</scope>
    <source>
        <strain evidence="1 3">NBC_00156</strain>
    </source>
</reference>
<name>A0ABZ1KDP5_STRAH</name>
<evidence type="ECO:0000313" key="3">
    <source>
        <dbReference type="Proteomes" id="UP001622557"/>
    </source>
</evidence>
<dbReference type="GeneID" id="97286359"/>
<proteinExistence type="predicted"/>
<dbReference type="Proteomes" id="UP001622557">
    <property type="component" value="Chromosome"/>
</dbReference>
<keyword evidence="3" id="KW-1185">Reference proteome</keyword>
<dbReference type="EMBL" id="CP108164">
    <property type="protein sequence ID" value="WTQ85703.1"/>
    <property type="molecule type" value="Genomic_DNA"/>
</dbReference>
<protein>
    <submittedName>
        <fullName evidence="1">Uncharacterized protein</fullName>
    </submittedName>
</protein>
<accession>A0ABZ1KDP5</accession>
<sequence length="41" mass="4360">MTDYLAATVAMLGPAQNRYAERQHGTASTLISAYVCQPTTG</sequence>
<dbReference type="RefSeq" id="WP_405444438.1">
    <property type="nucleotide sequence ID" value="NZ_CP108164.1"/>
</dbReference>
<evidence type="ECO:0000313" key="2">
    <source>
        <dbReference type="EMBL" id="WTQ85703.1"/>
    </source>
</evidence>
<gene>
    <name evidence="1" type="ORF">OG350_00030</name>
    <name evidence="2" type="ORF">OG350_37970</name>
</gene>
<organism evidence="1 3">
    <name type="scientific">Streptomyces achromogenes</name>
    <dbReference type="NCBI Taxonomy" id="67255"/>
    <lineage>
        <taxon>Bacteria</taxon>
        <taxon>Bacillati</taxon>
        <taxon>Actinomycetota</taxon>
        <taxon>Actinomycetes</taxon>
        <taxon>Kitasatosporales</taxon>
        <taxon>Streptomycetaceae</taxon>
        <taxon>Streptomyces</taxon>
    </lineage>
</organism>